<dbReference type="EMBL" id="VSRR010007541">
    <property type="protein sequence ID" value="MPC47083.1"/>
    <property type="molecule type" value="Genomic_DNA"/>
</dbReference>
<keyword evidence="2" id="KW-1185">Reference proteome</keyword>
<sequence length="35" mass="4037">MKIAIKDRKRCNISAVRNKLMTVNQMRGVDALKSF</sequence>
<evidence type="ECO:0000313" key="1">
    <source>
        <dbReference type="EMBL" id="MPC47083.1"/>
    </source>
</evidence>
<dbReference type="AlphaFoldDB" id="A0A5B7FPS8"/>
<comment type="caution">
    <text evidence="1">The sequence shown here is derived from an EMBL/GenBank/DDBJ whole genome shotgun (WGS) entry which is preliminary data.</text>
</comment>
<reference evidence="1 2" key="1">
    <citation type="submission" date="2019-05" db="EMBL/GenBank/DDBJ databases">
        <title>Another draft genome of Portunus trituberculatus and its Hox gene families provides insights of decapod evolution.</title>
        <authorList>
            <person name="Jeong J.-H."/>
            <person name="Song I."/>
            <person name="Kim S."/>
            <person name="Choi T."/>
            <person name="Kim D."/>
            <person name="Ryu S."/>
            <person name="Kim W."/>
        </authorList>
    </citation>
    <scope>NUCLEOTIDE SEQUENCE [LARGE SCALE GENOMIC DNA]</scope>
    <source>
        <tissue evidence="1">Muscle</tissue>
    </source>
</reference>
<name>A0A5B7FPS8_PORTR</name>
<dbReference type="Proteomes" id="UP000324222">
    <property type="component" value="Unassembled WGS sequence"/>
</dbReference>
<proteinExistence type="predicted"/>
<protein>
    <submittedName>
        <fullName evidence="1">Uncharacterized protein</fullName>
    </submittedName>
</protein>
<organism evidence="1 2">
    <name type="scientific">Portunus trituberculatus</name>
    <name type="common">Swimming crab</name>
    <name type="synonym">Neptunus trituberculatus</name>
    <dbReference type="NCBI Taxonomy" id="210409"/>
    <lineage>
        <taxon>Eukaryota</taxon>
        <taxon>Metazoa</taxon>
        <taxon>Ecdysozoa</taxon>
        <taxon>Arthropoda</taxon>
        <taxon>Crustacea</taxon>
        <taxon>Multicrustacea</taxon>
        <taxon>Malacostraca</taxon>
        <taxon>Eumalacostraca</taxon>
        <taxon>Eucarida</taxon>
        <taxon>Decapoda</taxon>
        <taxon>Pleocyemata</taxon>
        <taxon>Brachyura</taxon>
        <taxon>Eubrachyura</taxon>
        <taxon>Portunoidea</taxon>
        <taxon>Portunidae</taxon>
        <taxon>Portuninae</taxon>
        <taxon>Portunus</taxon>
    </lineage>
</organism>
<accession>A0A5B7FPS8</accession>
<gene>
    <name evidence="1" type="ORF">E2C01_040818</name>
</gene>
<evidence type="ECO:0000313" key="2">
    <source>
        <dbReference type="Proteomes" id="UP000324222"/>
    </source>
</evidence>